<dbReference type="Gene3D" id="2.30.30.790">
    <property type="match status" value="1"/>
</dbReference>
<evidence type="ECO:0000256" key="3">
    <source>
        <dbReference type="ARBA" id="ARBA00022980"/>
    </source>
</evidence>
<evidence type="ECO:0000256" key="7">
    <source>
        <dbReference type="RuleBase" id="RU000559"/>
    </source>
</evidence>
<sequence>MHTLDSVDAASLRTDIPAFRAGDTVKVNVKVVEGTRSRVQAFQGVVISRVGGGVRETFTVRKISFGVGVERTFPLHVPSIESVEVLTRGDVRRAKLYYLRKLRGKKAKIKEKRSVAPSK</sequence>
<dbReference type="Proteomes" id="UP000225548">
    <property type="component" value="Unassembled WGS sequence"/>
</dbReference>
<keyword evidence="4 6" id="KW-0687">Ribonucleoprotein</keyword>
<dbReference type="EMBL" id="PDJG01000001">
    <property type="protein sequence ID" value="PFG33557.1"/>
    <property type="molecule type" value="Genomic_DNA"/>
</dbReference>
<dbReference type="SUPFAM" id="SSF50104">
    <property type="entry name" value="Translation proteins SH3-like domain"/>
    <property type="match status" value="1"/>
</dbReference>
<organism evidence="8 9">
    <name type="scientific">Sanguibacter antarcticus</name>
    <dbReference type="NCBI Taxonomy" id="372484"/>
    <lineage>
        <taxon>Bacteria</taxon>
        <taxon>Bacillati</taxon>
        <taxon>Actinomycetota</taxon>
        <taxon>Actinomycetes</taxon>
        <taxon>Micrococcales</taxon>
        <taxon>Sanguibacteraceae</taxon>
        <taxon>Sanguibacter</taxon>
    </lineage>
</organism>
<evidence type="ECO:0000256" key="1">
    <source>
        <dbReference type="ARBA" id="ARBA00002349"/>
    </source>
</evidence>
<evidence type="ECO:0000256" key="5">
    <source>
        <dbReference type="ARBA" id="ARBA00035171"/>
    </source>
</evidence>
<keyword evidence="3 6" id="KW-0689">Ribosomal protein</keyword>
<dbReference type="InterPro" id="IPR038657">
    <property type="entry name" value="Ribosomal_bL19_sf"/>
</dbReference>
<evidence type="ECO:0000256" key="6">
    <source>
        <dbReference type="HAMAP-Rule" id="MF_00402"/>
    </source>
</evidence>
<accession>A0A2A9E3E6</accession>
<dbReference type="InterPro" id="IPR018257">
    <property type="entry name" value="Ribosomal_bL19_CS"/>
</dbReference>
<dbReference type="InterPro" id="IPR008991">
    <property type="entry name" value="Translation_prot_SH3-like_sf"/>
</dbReference>
<dbReference type="PANTHER" id="PTHR15680:SF9">
    <property type="entry name" value="LARGE RIBOSOMAL SUBUNIT PROTEIN BL19M"/>
    <property type="match status" value="1"/>
</dbReference>
<name>A0A2A9E3E6_9MICO</name>
<dbReference type="RefSeq" id="WP_098454750.1">
    <property type="nucleotide sequence ID" value="NZ_PDJG01000001.1"/>
</dbReference>
<comment type="similarity">
    <text evidence="2 6 7">Belongs to the bacterial ribosomal protein bL19 family.</text>
</comment>
<evidence type="ECO:0000256" key="2">
    <source>
        <dbReference type="ARBA" id="ARBA00005781"/>
    </source>
</evidence>
<comment type="caution">
    <text evidence="8">The sequence shown here is derived from an EMBL/GenBank/DDBJ whole genome shotgun (WGS) entry which is preliminary data.</text>
</comment>
<comment type="function">
    <text evidence="1 6 7">This protein is located at the 30S-50S ribosomal subunit interface and may play a role in the structure and function of the aminoacyl-tRNA binding site.</text>
</comment>
<dbReference type="InterPro" id="IPR001857">
    <property type="entry name" value="Ribosomal_bL19"/>
</dbReference>
<dbReference type="PRINTS" id="PR00061">
    <property type="entry name" value="RIBOSOMALL19"/>
</dbReference>
<dbReference type="PANTHER" id="PTHR15680">
    <property type="entry name" value="RIBOSOMAL PROTEIN L19"/>
    <property type="match status" value="1"/>
</dbReference>
<dbReference type="Pfam" id="PF01245">
    <property type="entry name" value="Ribosomal_L19"/>
    <property type="match status" value="1"/>
</dbReference>
<dbReference type="GO" id="GO:0003735">
    <property type="term" value="F:structural constituent of ribosome"/>
    <property type="evidence" value="ECO:0007669"/>
    <property type="project" value="InterPro"/>
</dbReference>
<evidence type="ECO:0000313" key="9">
    <source>
        <dbReference type="Proteomes" id="UP000225548"/>
    </source>
</evidence>
<dbReference type="NCBIfam" id="TIGR01024">
    <property type="entry name" value="rplS_bact"/>
    <property type="match status" value="1"/>
</dbReference>
<dbReference type="GO" id="GO:0006412">
    <property type="term" value="P:translation"/>
    <property type="evidence" value="ECO:0007669"/>
    <property type="project" value="UniProtKB-UniRule"/>
</dbReference>
<dbReference type="OrthoDB" id="9803541at2"/>
<reference evidence="8 9" key="1">
    <citation type="submission" date="2017-10" db="EMBL/GenBank/DDBJ databases">
        <title>Sequencing the genomes of 1000 actinobacteria strains.</title>
        <authorList>
            <person name="Klenk H.-P."/>
        </authorList>
    </citation>
    <scope>NUCLEOTIDE SEQUENCE [LARGE SCALE GENOMIC DNA]</scope>
    <source>
        <strain evidence="8 9">DSM 18966</strain>
    </source>
</reference>
<dbReference type="HAMAP" id="MF_00402">
    <property type="entry name" value="Ribosomal_bL19"/>
    <property type="match status" value="1"/>
</dbReference>
<protein>
    <recommendedName>
        <fullName evidence="5 6">Large ribosomal subunit protein bL19</fullName>
    </recommendedName>
</protein>
<gene>
    <name evidence="6" type="primary">rplS</name>
    <name evidence="8" type="ORF">ATL42_1434</name>
</gene>
<proteinExistence type="inferred from homology"/>
<evidence type="ECO:0000256" key="4">
    <source>
        <dbReference type="ARBA" id="ARBA00023274"/>
    </source>
</evidence>
<keyword evidence="9" id="KW-1185">Reference proteome</keyword>
<dbReference type="PROSITE" id="PS01015">
    <property type="entry name" value="RIBOSOMAL_L19"/>
    <property type="match status" value="1"/>
</dbReference>
<evidence type="ECO:0000313" key="8">
    <source>
        <dbReference type="EMBL" id="PFG33557.1"/>
    </source>
</evidence>
<dbReference type="AlphaFoldDB" id="A0A2A9E3E6"/>
<dbReference type="PIRSF" id="PIRSF002191">
    <property type="entry name" value="Ribosomal_L19"/>
    <property type="match status" value="1"/>
</dbReference>
<dbReference type="GO" id="GO:0022625">
    <property type="term" value="C:cytosolic large ribosomal subunit"/>
    <property type="evidence" value="ECO:0007669"/>
    <property type="project" value="TreeGrafter"/>
</dbReference>
<dbReference type="FunFam" id="2.30.30.790:FF:000001">
    <property type="entry name" value="50S ribosomal protein L19"/>
    <property type="match status" value="1"/>
</dbReference>